<dbReference type="SUPFAM" id="SSF53756">
    <property type="entry name" value="UDP-Glycosyltransferase/glycogen phosphorylase"/>
    <property type="match status" value="1"/>
</dbReference>
<dbReference type="EMBL" id="JAEHOI010000005">
    <property type="protein sequence ID" value="MBK0421625.1"/>
    <property type="molecule type" value="Genomic_DNA"/>
</dbReference>
<dbReference type="AlphaFoldDB" id="A0A934UX40"/>
<dbReference type="RefSeq" id="WP_200131834.1">
    <property type="nucleotide sequence ID" value="NZ_JAEHOI010000005.1"/>
</dbReference>
<protein>
    <recommendedName>
        <fullName evidence="3">Glycosyl transferase family 1 domain-containing protein</fullName>
    </recommendedName>
</protein>
<keyword evidence="2" id="KW-1185">Reference proteome</keyword>
<evidence type="ECO:0000313" key="2">
    <source>
        <dbReference type="Proteomes" id="UP000618733"/>
    </source>
</evidence>
<reference evidence="1" key="1">
    <citation type="submission" date="2020-12" db="EMBL/GenBank/DDBJ databases">
        <title>Leucobacter sp. CAS2, isolated from Chromium sludge.</title>
        <authorList>
            <person name="Xu Z."/>
        </authorList>
    </citation>
    <scope>NUCLEOTIDE SEQUENCE</scope>
    <source>
        <strain evidence="1">CSA2</strain>
    </source>
</reference>
<organism evidence="1 2">
    <name type="scientific">Leucobacter edaphi</name>
    <dbReference type="NCBI Taxonomy" id="2796472"/>
    <lineage>
        <taxon>Bacteria</taxon>
        <taxon>Bacillati</taxon>
        <taxon>Actinomycetota</taxon>
        <taxon>Actinomycetes</taxon>
        <taxon>Micrococcales</taxon>
        <taxon>Microbacteriaceae</taxon>
        <taxon>Leucobacter</taxon>
    </lineage>
</organism>
<dbReference type="Gene3D" id="3.40.50.2000">
    <property type="entry name" value="Glycogen Phosphorylase B"/>
    <property type="match status" value="1"/>
</dbReference>
<gene>
    <name evidence="1" type="ORF">JD292_06015</name>
</gene>
<name>A0A934UX40_9MICO</name>
<sequence length="413" mass="46055">MNLSAMLRRPLNWAIKQKEALPAPIRRTIDSVGRNPNSPVYRLILRASGYRANPAPAPTQLPDAETRVYIAPANYAGQGFLWARSLERFGKRTGARNMAVDAPGGYGFAADTLVPAGAFHLNKRWQDAQFERVTQFSHVLVEAERPLFGRKFGYDVRREIAALRSAGVSVALITHGSDTRNPRNHRTLTEWSPFKDANPDVEILQKLSDRNRELVRASGLPSFVPTPELLHDLPDAVWCPIVVEQERWQRASRPLFERPVPRVTHIPSRGWLKGTDLIDPVMTRLADEGLVEYRQLSGIPFAEMPGEIGTADIVLEQFRLGIYATTAIEAMAAGRIVVAHVLPSVREHIREVSGLELPVVEATPDTLEEVLRGLIADPERASEIGRRSAEFASAVHDGRLSARVLEEHWLHAE</sequence>
<proteinExistence type="predicted"/>
<evidence type="ECO:0000313" key="1">
    <source>
        <dbReference type="EMBL" id="MBK0421625.1"/>
    </source>
</evidence>
<evidence type="ECO:0008006" key="3">
    <source>
        <dbReference type="Google" id="ProtNLM"/>
    </source>
</evidence>
<accession>A0A934UX40</accession>
<comment type="caution">
    <text evidence="1">The sequence shown here is derived from an EMBL/GenBank/DDBJ whole genome shotgun (WGS) entry which is preliminary data.</text>
</comment>
<dbReference type="Proteomes" id="UP000618733">
    <property type="component" value="Unassembled WGS sequence"/>
</dbReference>